<protein>
    <submittedName>
        <fullName evidence="2">Uncharacterized protein</fullName>
    </submittedName>
</protein>
<keyword evidence="3" id="KW-1185">Reference proteome</keyword>
<accession>A0A4R2EN27</accession>
<keyword evidence="1" id="KW-0812">Transmembrane</keyword>
<proteinExistence type="predicted"/>
<gene>
    <name evidence="2" type="ORF">CLV25_10472</name>
</gene>
<evidence type="ECO:0000256" key="1">
    <source>
        <dbReference type="SAM" id="Phobius"/>
    </source>
</evidence>
<comment type="caution">
    <text evidence="2">The sequence shown here is derived from an EMBL/GenBank/DDBJ whole genome shotgun (WGS) entry which is preliminary data.</text>
</comment>
<keyword evidence="1" id="KW-1133">Transmembrane helix</keyword>
<evidence type="ECO:0000313" key="2">
    <source>
        <dbReference type="EMBL" id="TCN70121.1"/>
    </source>
</evidence>
<dbReference type="EMBL" id="SLWB01000004">
    <property type="protein sequence ID" value="TCN70121.1"/>
    <property type="molecule type" value="Genomic_DNA"/>
</dbReference>
<evidence type="ECO:0000313" key="3">
    <source>
        <dbReference type="Proteomes" id="UP000294830"/>
    </source>
</evidence>
<feature type="transmembrane region" description="Helical" evidence="1">
    <location>
        <begin position="85"/>
        <end position="105"/>
    </location>
</feature>
<dbReference type="Proteomes" id="UP000294830">
    <property type="component" value="Unassembled WGS sequence"/>
</dbReference>
<feature type="transmembrane region" description="Helical" evidence="1">
    <location>
        <begin position="111"/>
        <end position="130"/>
    </location>
</feature>
<keyword evidence="1" id="KW-0472">Membrane</keyword>
<reference evidence="2 3" key="1">
    <citation type="submission" date="2019-03" db="EMBL/GenBank/DDBJ databases">
        <title>Genomic Encyclopedia of Archaeal and Bacterial Type Strains, Phase II (KMG-II): from individual species to whole genera.</title>
        <authorList>
            <person name="Goeker M."/>
        </authorList>
    </citation>
    <scope>NUCLEOTIDE SEQUENCE [LARGE SCALE GENOMIC DNA]</scope>
    <source>
        <strain evidence="2 3">RL-C</strain>
    </source>
</reference>
<dbReference type="AlphaFoldDB" id="A0A4R2EN27"/>
<sequence length="146" mass="16261">MRKLNVFEIDCNLFSVYNQFDNLLSELRRRTLPDAIVAYINSGIDLVNSTSDIGLKNQIKKTQADILKLLEKELKLVTQNHYRNFWMAVGTAGFGLPLGVVYGSLVHNMGMMAIGLPFGLVIGMAVGSSMDKKALKEGRQLNIEIK</sequence>
<name>A0A4R2EN27_9BACT</name>
<organism evidence="2 3">
    <name type="scientific">Acetobacteroides hydrogenigenes</name>
    <dbReference type="NCBI Taxonomy" id="979970"/>
    <lineage>
        <taxon>Bacteria</taxon>
        <taxon>Pseudomonadati</taxon>
        <taxon>Bacteroidota</taxon>
        <taxon>Bacteroidia</taxon>
        <taxon>Bacteroidales</taxon>
        <taxon>Rikenellaceae</taxon>
        <taxon>Acetobacteroides</taxon>
    </lineage>
</organism>